<name>A0A1G1W2S2_9BACT</name>
<dbReference type="Gene3D" id="3.90.25.10">
    <property type="entry name" value="UDP-galactose 4-epimerase, domain 1"/>
    <property type="match status" value="1"/>
</dbReference>
<evidence type="ECO:0000259" key="2">
    <source>
        <dbReference type="Pfam" id="PF01370"/>
    </source>
</evidence>
<proteinExistence type="inferred from homology"/>
<dbReference type="InterPro" id="IPR036291">
    <property type="entry name" value="NAD(P)-bd_dom_sf"/>
</dbReference>
<reference evidence="3 4" key="1">
    <citation type="journal article" date="2016" name="Nat. Commun.">
        <title>Thousands of microbial genomes shed light on interconnected biogeochemical processes in an aquifer system.</title>
        <authorList>
            <person name="Anantharaman K."/>
            <person name="Brown C.T."/>
            <person name="Hug L.A."/>
            <person name="Sharon I."/>
            <person name="Castelle C.J."/>
            <person name="Probst A.J."/>
            <person name="Thomas B.C."/>
            <person name="Singh A."/>
            <person name="Wilkins M.J."/>
            <person name="Karaoz U."/>
            <person name="Brodie E.L."/>
            <person name="Williams K.H."/>
            <person name="Hubbard S.S."/>
            <person name="Banfield J.F."/>
        </authorList>
    </citation>
    <scope>NUCLEOTIDE SEQUENCE [LARGE SCALE GENOMIC DNA]</scope>
</reference>
<dbReference type="Gene3D" id="3.40.50.720">
    <property type="entry name" value="NAD(P)-binding Rossmann-like Domain"/>
    <property type="match status" value="1"/>
</dbReference>
<evidence type="ECO:0000256" key="1">
    <source>
        <dbReference type="ARBA" id="ARBA00007637"/>
    </source>
</evidence>
<dbReference type="PANTHER" id="PTHR43000">
    <property type="entry name" value="DTDP-D-GLUCOSE 4,6-DEHYDRATASE-RELATED"/>
    <property type="match status" value="1"/>
</dbReference>
<comment type="caution">
    <text evidence="3">The sequence shown here is derived from an EMBL/GenBank/DDBJ whole genome shotgun (WGS) entry which is preliminary data.</text>
</comment>
<dbReference type="InterPro" id="IPR001509">
    <property type="entry name" value="Epimerase_deHydtase"/>
</dbReference>
<dbReference type="Proteomes" id="UP000176299">
    <property type="component" value="Unassembled WGS sequence"/>
</dbReference>
<accession>A0A1G1W2S2</accession>
<dbReference type="AlphaFoldDB" id="A0A1G1W2S2"/>
<protein>
    <recommendedName>
        <fullName evidence="2">NAD-dependent epimerase/dehydratase domain-containing protein</fullName>
    </recommendedName>
</protein>
<evidence type="ECO:0000313" key="3">
    <source>
        <dbReference type="EMBL" id="OGY21687.1"/>
    </source>
</evidence>
<dbReference type="Pfam" id="PF01370">
    <property type="entry name" value="Epimerase"/>
    <property type="match status" value="1"/>
</dbReference>
<dbReference type="EMBL" id="MHCN01000011">
    <property type="protein sequence ID" value="OGY21687.1"/>
    <property type="molecule type" value="Genomic_DNA"/>
</dbReference>
<dbReference type="STRING" id="1802591.A2113_03980"/>
<feature type="domain" description="NAD-dependent epimerase/dehydratase" evidence="2">
    <location>
        <begin position="4"/>
        <end position="237"/>
    </location>
</feature>
<gene>
    <name evidence="3" type="ORF">A2113_03980</name>
</gene>
<evidence type="ECO:0000313" key="4">
    <source>
        <dbReference type="Proteomes" id="UP000176299"/>
    </source>
</evidence>
<comment type="similarity">
    <text evidence="1">Belongs to the NAD(P)-dependent epimerase/dehydratase family.</text>
</comment>
<organism evidence="3 4">
    <name type="scientific">Candidatus Woykebacteria bacterium GWA1_44_8</name>
    <dbReference type="NCBI Taxonomy" id="1802591"/>
    <lineage>
        <taxon>Bacteria</taxon>
        <taxon>Candidatus Woykeibacteriota</taxon>
    </lineage>
</organism>
<sequence length="314" mass="35651">MKYLVTGGAGFIGSHVADELIKRGGQVVVYDNFSTGKELFVQHHQENPNFKLVQGDVLDKDLLNKSLREVDFVFHFAAHADVRSGFENHEIDHVQNLEATQNVLETMLKNGIKNIAFPSTSSVYGDATVHPTPEDSPFQPTSLYGATKAAAESYIHTYAGYYDWKAYIFRFVSWIGERYTHGIIYDLMKKLKENPKQLELLSDGTPKKSSLYVKDGIDAIFTIIEKAKEQINIYNLGHTEILTVDQTVNIILDELEVKLEKKYLGGKIGWKGDNYFVHLSTGKLDKFGWQPKTSIEEGIRKTIRYLKENPQLLK</sequence>
<dbReference type="SUPFAM" id="SSF51735">
    <property type="entry name" value="NAD(P)-binding Rossmann-fold domains"/>
    <property type="match status" value="1"/>
</dbReference>